<evidence type="ECO:0000313" key="3">
    <source>
        <dbReference type="Proteomes" id="UP000092993"/>
    </source>
</evidence>
<keyword evidence="3" id="KW-1185">Reference proteome</keyword>
<dbReference type="Proteomes" id="UP000092993">
    <property type="component" value="Unassembled WGS sequence"/>
</dbReference>
<name>A0A1C7LTI0_GRIFR</name>
<accession>A0A1C7LTI0</accession>
<keyword evidence="1" id="KW-0732">Signal</keyword>
<dbReference type="AlphaFoldDB" id="A0A1C7LTI0"/>
<feature type="chain" id="PRO_5008888758" evidence="1">
    <location>
        <begin position="23"/>
        <end position="78"/>
    </location>
</feature>
<proteinExistence type="predicted"/>
<gene>
    <name evidence="2" type="ORF">A0H81_12715</name>
</gene>
<sequence length="78" mass="8668">MAWMLVALVIEAGTYFCAICEGRPDILLNEDVLEDILSAVLVSGLVDRLDSFCTETLAWPLFDEIEKYPVEMAMPSPS</sequence>
<protein>
    <submittedName>
        <fullName evidence="2">Uncharacterized protein</fullName>
    </submittedName>
</protein>
<evidence type="ECO:0000313" key="2">
    <source>
        <dbReference type="EMBL" id="OBZ67377.1"/>
    </source>
</evidence>
<reference evidence="2 3" key="1">
    <citation type="submission" date="2016-03" db="EMBL/GenBank/DDBJ databases">
        <title>Whole genome sequencing of Grifola frondosa 9006-11.</title>
        <authorList>
            <person name="Min B."/>
            <person name="Park H."/>
            <person name="Kim J.-G."/>
            <person name="Cho H."/>
            <person name="Oh Y.-L."/>
            <person name="Kong W.-S."/>
            <person name="Choi I.-G."/>
        </authorList>
    </citation>
    <scope>NUCLEOTIDE SEQUENCE [LARGE SCALE GENOMIC DNA]</scope>
    <source>
        <strain evidence="2 3">9006-11</strain>
    </source>
</reference>
<evidence type="ECO:0000256" key="1">
    <source>
        <dbReference type="SAM" id="SignalP"/>
    </source>
</evidence>
<feature type="signal peptide" evidence="1">
    <location>
        <begin position="1"/>
        <end position="22"/>
    </location>
</feature>
<organism evidence="2 3">
    <name type="scientific">Grifola frondosa</name>
    <name type="common">Maitake</name>
    <name type="synonym">Polyporus frondosus</name>
    <dbReference type="NCBI Taxonomy" id="5627"/>
    <lineage>
        <taxon>Eukaryota</taxon>
        <taxon>Fungi</taxon>
        <taxon>Dikarya</taxon>
        <taxon>Basidiomycota</taxon>
        <taxon>Agaricomycotina</taxon>
        <taxon>Agaricomycetes</taxon>
        <taxon>Polyporales</taxon>
        <taxon>Grifolaceae</taxon>
        <taxon>Grifola</taxon>
    </lineage>
</organism>
<dbReference type="EMBL" id="LUGG01000024">
    <property type="protein sequence ID" value="OBZ67377.1"/>
    <property type="molecule type" value="Genomic_DNA"/>
</dbReference>
<comment type="caution">
    <text evidence="2">The sequence shown here is derived from an EMBL/GenBank/DDBJ whole genome shotgun (WGS) entry which is preliminary data.</text>
</comment>